<dbReference type="InterPro" id="IPR005835">
    <property type="entry name" value="NTP_transferase_dom"/>
</dbReference>
<dbReference type="PANTHER" id="PTHR43584">
    <property type="entry name" value="NUCLEOTIDYL TRANSFERASE"/>
    <property type="match status" value="1"/>
</dbReference>
<protein>
    <submittedName>
        <fullName evidence="4">Phosphocholine cytidylyltransferase family protein</fullName>
    </submittedName>
</protein>
<dbReference type="KEGG" id="hdh:G5B40_16385"/>
<dbReference type="Gene3D" id="3.90.550.10">
    <property type="entry name" value="Spore Coat Polysaccharide Biosynthesis Protein SpsA, Chain A"/>
    <property type="match status" value="1"/>
</dbReference>
<dbReference type="CDD" id="cd02523">
    <property type="entry name" value="PC_cytidylyltransferase"/>
    <property type="match status" value="1"/>
</dbReference>
<gene>
    <name evidence="4" type="ORF">G5B40_16385</name>
</gene>
<name>A0A7L5BY75_9RHOB</name>
<dbReference type="InterPro" id="IPR050065">
    <property type="entry name" value="GlmU-like"/>
</dbReference>
<dbReference type="SUPFAM" id="SSF53448">
    <property type="entry name" value="Nucleotide-diphospho-sugar transferases"/>
    <property type="match status" value="1"/>
</dbReference>
<dbReference type="AlphaFoldDB" id="A0A7L5BY75"/>
<reference evidence="4 5" key="1">
    <citation type="submission" date="2020-02" db="EMBL/GenBank/DDBJ databases">
        <title>complete genome sequence of Rhodobacteraceae bacterium.</title>
        <authorList>
            <person name="Park J."/>
            <person name="Kim Y.-S."/>
            <person name="Kim K.-H."/>
        </authorList>
    </citation>
    <scope>NUCLEOTIDE SEQUENCE [LARGE SCALE GENOMIC DNA]</scope>
    <source>
        <strain evidence="4 5">RR4-56</strain>
    </source>
</reference>
<keyword evidence="1 4" id="KW-0808">Transferase</keyword>
<evidence type="ECO:0000259" key="3">
    <source>
        <dbReference type="Pfam" id="PF00483"/>
    </source>
</evidence>
<dbReference type="Pfam" id="PF00483">
    <property type="entry name" value="NTP_transferase"/>
    <property type="match status" value="1"/>
</dbReference>
<proteinExistence type="predicted"/>
<evidence type="ECO:0000313" key="5">
    <source>
        <dbReference type="Proteomes" id="UP000503336"/>
    </source>
</evidence>
<sequence length="242" mass="26446">MTNAVLLSAGQGKRLGALTEDRPKCTVMIGERSLVEWQVRALVANGIEDITIVTGFRAPMIRAALDAAALPVRIEYLYNPFYSVADNIGSCWMARERLGEDSVLINGDTLFDPRILERVLARATAPISVTIDRKPVYDSDDMKVRLDGGRLTDIGKTLTRPIDGESIGMLRFSGAGGMLFRDKLEEVLADVAALKLWYLSIIDRIAKTGSVGFVDIEGLPWAEVDFAQDVESAAQAVAKFPL</sequence>
<evidence type="ECO:0000256" key="1">
    <source>
        <dbReference type="ARBA" id="ARBA00022679"/>
    </source>
</evidence>
<feature type="domain" description="Nucleotidyl transferase" evidence="3">
    <location>
        <begin position="4"/>
        <end position="135"/>
    </location>
</feature>
<keyword evidence="2 4" id="KW-0548">Nucleotidyltransferase</keyword>
<dbReference type="PANTHER" id="PTHR43584:SF8">
    <property type="entry name" value="N-ACETYLMURAMATE ALPHA-1-PHOSPHATE URIDYLYLTRANSFERASE"/>
    <property type="match status" value="1"/>
</dbReference>
<accession>A0A7L5BY75</accession>
<evidence type="ECO:0000313" key="4">
    <source>
        <dbReference type="EMBL" id="QIE56875.1"/>
    </source>
</evidence>
<organism evidence="4 5">
    <name type="scientific">Pikeienuella piscinae</name>
    <dbReference type="NCBI Taxonomy" id="2748098"/>
    <lineage>
        <taxon>Bacteria</taxon>
        <taxon>Pseudomonadati</taxon>
        <taxon>Pseudomonadota</taxon>
        <taxon>Alphaproteobacteria</taxon>
        <taxon>Rhodobacterales</taxon>
        <taxon>Paracoccaceae</taxon>
        <taxon>Pikeienuella</taxon>
    </lineage>
</organism>
<dbReference type="EMBL" id="CP049056">
    <property type="protein sequence ID" value="QIE56875.1"/>
    <property type="molecule type" value="Genomic_DNA"/>
</dbReference>
<dbReference type="InterPro" id="IPR029044">
    <property type="entry name" value="Nucleotide-diphossugar_trans"/>
</dbReference>
<keyword evidence="5" id="KW-1185">Reference proteome</keyword>
<dbReference type="GO" id="GO:0016779">
    <property type="term" value="F:nucleotidyltransferase activity"/>
    <property type="evidence" value="ECO:0007669"/>
    <property type="project" value="UniProtKB-KW"/>
</dbReference>
<evidence type="ECO:0000256" key="2">
    <source>
        <dbReference type="ARBA" id="ARBA00022695"/>
    </source>
</evidence>
<dbReference type="Proteomes" id="UP000503336">
    <property type="component" value="Chromosome"/>
</dbReference>
<dbReference type="RefSeq" id="WP_165100765.1">
    <property type="nucleotide sequence ID" value="NZ_CP049056.1"/>
</dbReference>